<dbReference type="PANTHER" id="PTHR31776:SF0">
    <property type="entry name" value="ALPHA-L-ARABINOFURANOSIDASE 1"/>
    <property type="match status" value="1"/>
</dbReference>
<evidence type="ECO:0000259" key="2">
    <source>
        <dbReference type="Pfam" id="PF02018"/>
    </source>
</evidence>
<dbReference type="InterPro" id="IPR051563">
    <property type="entry name" value="Glycosyl_Hydrolase_51"/>
</dbReference>
<feature type="domain" description="CBM-cenC" evidence="2">
    <location>
        <begin position="13"/>
        <end position="157"/>
    </location>
</feature>
<dbReference type="Pfam" id="PF02018">
    <property type="entry name" value="CBM_4_9"/>
    <property type="match status" value="1"/>
</dbReference>
<dbReference type="GO" id="GO:0046556">
    <property type="term" value="F:alpha-L-arabinofuranosidase activity"/>
    <property type="evidence" value="ECO:0007669"/>
    <property type="project" value="TreeGrafter"/>
</dbReference>
<dbReference type="SUPFAM" id="SSF49785">
    <property type="entry name" value="Galactose-binding domain-like"/>
    <property type="match status" value="1"/>
</dbReference>
<evidence type="ECO:0000256" key="1">
    <source>
        <dbReference type="ARBA" id="ARBA00022801"/>
    </source>
</evidence>
<dbReference type="EMBL" id="LXQA010026902">
    <property type="protein sequence ID" value="MCH94263.1"/>
    <property type="molecule type" value="Genomic_DNA"/>
</dbReference>
<dbReference type="Gene3D" id="2.60.120.260">
    <property type="entry name" value="Galactose-binding domain-like"/>
    <property type="match status" value="1"/>
</dbReference>
<dbReference type="InterPro" id="IPR008979">
    <property type="entry name" value="Galactose-bd-like_sf"/>
</dbReference>
<keyword evidence="4" id="KW-1185">Reference proteome</keyword>
<evidence type="ECO:0000313" key="4">
    <source>
        <dbReference type="Proteomes" id="UP000265520"/>
    </source>
</evidence>
<dbReference type="PANTHER" id="PTHR31776">
    <property type="entry name" value="ALPHA-L-ARABINOFURANOSIDASE 1"/>
    <property type="match status" value="1"/>
</dbReference>
<protein>
    <submittedName>
        <fullName evidence="3">Alpha-L-arabinofuranosidase-like protein</fullName>
    </submittedName>
</protein>
<reference evidence="3 4" key="1">
    <citation type="journal article" date="2018" name="Front. Plant Sci.">
        <title>Red Clover (Trifolium pratense) and Zigzag Clover (T. medium) - A Picture of Genomic Similarities and Differences.</title>
        <authorList>
            <person name="Dluhosova J."/>
            <person name="Istvanek J."/>
            <person name="Nedelnik J."/>
            <person name="Repkova J."/>
        </authorList>
    </citation>
    <scope>NUCLEOTIDE SEQUENCE [LARGE SCALE GENOMIC DNA]</scope>
    <source>
        <strain evidence="4">cv. 10/8</strain>
        <tissue evidence="3">Leaf</tissue>
    </source>
</reference>
<proteinExistence type="predicted"/>
<dbReference type="InterPro" id="IPR003305">
    <property type="entry name" value="CenC_carb-bd"/>
</dbReference>
<comment type="caution">
    <text evidence="3">The sequence shown here is derived from an EMBL/GenBank/DDBJ whole genome shotgun (WGS) entry which is preliminary data.</text>
</comment>
<accession>A0A392N3W0</accession>
<evidence type="ECO:0000313" key="3">
    <source>
        <dbReference type="EMBL" id="MCH94263.1"/>
    </source>
</evidence>
<sequence>EINHAGAGGLWAELVSNRGFEAGGPNTPSNIDPWSIIGNETYINVETDRTSIFERNKVALRLEVLCDSTCPADGVGVYNPGFWGMNIEQGKKYKVVFYARSTGPLNLTVSLTGSNGVGNLASTVITGSASDFLNWTKVEAVLEAKATNGNSRLQLTTTTKGVVWLDQVSAMPLDTYKVGLYLEFDYFYQRR</sequence>
<keyword evidence="1" id="KW-0378">Hydrolase</keyword>
<dbReference type="FunFam" id="2.60.120.260:FF:000063">
    <property type="entry name" value="Putative alpha-L-arabinofuranosidase family protein"/>
    <property type="match status" value="1"/>
</dbReference>
<organism evidence="3 4">
    <name type="scientific">Trifolium medium</name>
    <dbReference type="NCBI Taxonomy" id="97028"/>
    <lineage>
        <taxon>Eukaryota</taxon>
        <taxon>Viridiplantae</taxon>
        <taxon>Streptophyta</taxon>
        <taxon>Embryophyta</taxon>
        <taxon>Tracheophyta</taxon>
        <taxon>Spermatophyta</taxon>
        <taxon>Magnoliopsida</taxon>
        <taxon>eudicotyledons</taxon>
        <taxon>Gunneridae</taxon>
        <taxon>Pentapetalae</taxon>
        <taxon>rosids</taxon>
        <taxon>fabids</taxon>
        <taxon>Fabales</taxon>
        <taxon>Fabaceae</taxon>
        <taxon>Papilionoideae</taxon>
        <taxon>50 kb inversion clade</taxon>
        <taxon>NPAAA clade</taxon>
        <taxon>Hologalegina</taxon>
        <taxon>IRL clade</taxon>
        <taxon>Trifolieae</taxon>
        <taxon>Trifolium</taxon>
    </lineage>
</organism>
<dbReference type="AlphaFoldDB" id="A0A392N3W0"/>
<feature type="non-terminal residue" evidence="3">
    <location>
        <position position="1"/>
    </location>
</feature>
<dbReference type="Proteomes" id="UP000265520">
    <property type="component" value="Unassembled WGS sequence"/>
</dbReference>
<name>A0A392N3W0_9FABA</name>